<dbReference type="Pfam" id="PF18962">
    <property type="entry name" value="Por_Secre_tail"/>
    <property type="match status" value="1"/>
</dbReference>
<evidence type="ECO:0000313" key="3">
    <source>
        <dbReference type="EMBL" id="MFD0990365.1"/>
    </source>
</evidence>
<dbReference type="EMBL" id="JBHTJI010000001">
    <property type="protein sequence ID" value="MFD0990365.1"/>
    <property type="molecule type" value="Genomic_DNA"/>
</dbReference>
<keyword evidence="4" id="KW-1185">Reference proteome</keyword>
<dbReference type="RefSeq" id="WP_379925966.1">
    <property type="nucleotide sequence ID" value="NZ_JBHTJI010000001.1"/>
</dbReference>
<proteinExistence type="predicted"/>
<comment type="caution">
    <text evidence="3">The sequence shown here is derived from an EMBL/GenBank/DDBJ whole genome shotgun (WGS) entry which is preliminary data.</text>
</comment>
<name>A0ABW3JKI2_9FLAO</name>
<evidence type="ECO:0000259" key="2">
    <source>
        <dbReference type="Pfam" id="PF18962"/>
    </source>
</evidence>
<organism evidence="3 4">
    <name type="scientific">Mariniflexile jejuense</name>
    <dbReference type="NCBI Taxonomy" id="1173582"/>
    <lineage>
        <taxon>Bacteria</taxon>
        <taxon>Pseudomonadati</taxon>
        <taxon>Bacteroidota</taxon>
        <taxon>Flavobacteriia</taxon>
        <taxon>Flavobacteriales</taxon>
        <taxon>Flavobacteriaceae</taxon>
        <taxon>Mariniflexile</taxon>
    </lineage>
</organism>
<dbReference type="Proteomes" id="UP001597061">
    <property type="component" value="Unassembled WGS sequence"/>
</dbReference>
<sequence>MPLNTFAGFTNDGFILKFSKNFSGNVAFTVSVSNGCGVNSVFTDDFVGNCNSLNTSIALKSSQSSTVFKVHPNPTNNIVYINLVDANNIPYTGTQIKASLHDMFGVEKENIKFKNNFETTINVSEFKSGLYVLTIWFNNTIETHLISVK</sequence>
<accession>A0ABW3JKI2</accession>
<evidence type="ECO:0000313" key="4">
    <source>
        <dbReference type="Proteomes" id="UP001597061"/>
    </source>
</evidence>
<keyword evidence="1" id="KW-0732">Signal</keyword>
<dbReference type="InterPro" id="IPR026444">
    <property type="entry name" value="Secre_tail"/>
</dbReference>
<dbReference type="NCBIfam" id="TIGR04183">
    <property type="entry name" value="Por_Secre_tail"/>
    <property type="match status" value="1"/>
</dbReference>
<evidence type="ECO:0000256" key="1">
    <source>
        <dbReference type="ARBA" id="ARBA00022729"/>
    </source>
</evidence>
<gene>
    <name evidence="3" type="ORF">ACFQ1R_09675</name>
</gene>
<reference evidence="4" key="1">
    <citation type="journal article" date="2019" name="Int. J. Syst. Evol. Microbiol.">
        <title>The Global Catalogue of Microorganisms (GCM) 10K type strain sequencing project: providing services to taxonomists for standard genome sequencing and annotation.</title>
        <authorList>
            <consortium name="The Broad Institute Genomics Platform"/>
            <consortium name="The Broad Institute Genome Sequencing Center for Infectious Disease"/>
            <person name="Wu L."/>
            <person name="Ma J."/>
        </authorList>
    </citation>
    <scope>NUCLEOTIDE SEQUENCE [LARGE SCALE GENOMIC DNA]</scope>
    <source>
        <strain evidence="4">CCUG 62414</strain>
    </source>
</reference>
<feature type="domain" description="Secretion system C-terminal sorting" evidence="2">
    <location>
        <begin position="70"/>
        <end position="140"/>
    </location>
</feature>
<protein>
    <submittedName>
        <fullName evidence="3">T9SS type A sorting domain-containing protein</fullName>
    </submittedName>
</protein>